<evidence type="ECO:0000313" key="1">
    <source>
        <dbReference type="EMBL" id="KIM73256.1"/>
    </source>
</evidence>
<proteinExistence type="predicted"/>
<gene>
    <name evidence="1" type="ORF">PILCRDRAFT_81280</name>
</gene>
<sequence length="118" mass="13013">MPTDQDAEKPEAIKLWLPSSLPVGLCRTGCVSGLVDKESHLRLAEANNTLVALRCQLRITSSMFNYKKTHISGTGQRANTQARTLLSQLTMKTRLIADCYRAACNALSVLDPNGTWQH</sequence>
<evidence type="ECO:0000313" key="2">
    <source>
        <dbReference type="Proteomes" id="UP000054166"/>
    </source>
</evidence>
<dbReference type="AlphaFoldDB" id="A0A0C3EZW9"/>
<dbReference type="Proteomes" id="UP000054166">
    <property type="component" value="Unassembled WGS sequence"/>
</dbReference>
<protein>
    <submittedName>
        <fullName evidence="1">Uncharacterized protein</fullName>
    </submittedName>
</protein>
<name>A0A0C3EZW9_PILCF</name>
<organism evidence="1 2">
    <name type="scientific">Piloderma croceum (strain F 1598)</name>
    <dbReference type="NCBI Taxonomy" id="765440"/>
    <lineage>
        <taxon>Eukaryota</taxon>
        <taxon>Fungi</taxon>
        <taxon>Dikarya</taxon>
        <taxon>Basidiomycota</taxon>
        <taxon>Agaricomycotina</taxon>
        <taxon>Agaricomycetes</taxon>
        <taxon>Agaricomycetidae</taxon>
        <taxon>Atheliales</taxon>
        <taxon>Atheliaceae</taxon>
        <taxon>Piloderma</taxon>
    </lineage>
</organism>
<dbReference type="HOGENOM" id="CLU_2074060_0_0_1"/>
<reference evidence="1 2" key="1">
    <citation type="submission" date="2014-04" db="EMBL/GenBank/DDBJ databases">
        <authorList>
            <consortium name="DOE Joint Genome Institute"/>
            <person name="Kuo A."/>
            <person name="Tarkka M."/>
            <person name="Buscot F."/>
            <person name="Kohler A."/>
            <person name="Nagy L.G."/>
            <person name="Floudas D."/>
            <person name="Copeland A."/>
            <person name="Barry K.W."/>
            <person name="Cichocki N."/>
            <person name="Veneault-Fourrey C."/>
            <person name="LaButti K."/>
            <person name="Lindquist E.A."/>
            <person name="Lipzen A."/>
            <person name="Lundell T."/>
            <person name="Morin E."/>
            <person name="Murat C."/>
            <person name="Sun H."/>
            <person name="Tunlid A."/>
            <person name="Henrissat B."/>
            <person name="Grigoriev I.V."/>
            <person name="Hibbett D.S."/>
            <person name="Martin F."/>
            <person name="Nordberg H.P."/>
            <person name="Cantor M.N."/>
            <person name="Hua S.X."/>
        </authorList>
    </citation>
    <scope>NUCLEOTIDE SEQUENCE [LARGE SCALE GENOMIC DNA]</scope>
    <source>
        <strain evidence="1 2">F 1598</strain>
    </source>
</reference>
<dbReference type="EMBL" id="KN833087">
    <property type="protein sequence ID" value="KIM73256.1"/>
    <property type="molecule type" value="Genomic_DNA"/>
</dbReference>
<dbReference type="OrthoDB" id="2804062at2759"/>
<keyword evidence="2" id="KW-1185">Reference proteome</keyword>
<reference evidence="2" key="2">
    <citation type="submission" date="2015-01" db="EMBL/GenBank/DDBJ databases">
        <title>Evolutionary Origins and Diversification of the Mycorrhizal Mutualists.</title>
        <authorList>
            <consortium name="DOE Joint Genome Institute"/>
            <consortium name="Mycorrhizal Genomics Consortium"/>
            <person name="Kohler A."/>
            <person name="Kuo A."/>
            <person name="Nagy L.G."/>
            <person name="Floudas D."/>
            <person name="Copeland A."/>
            <person name="Barry K.W."/>
            <person name="Cichocki N."/>
            <person name="Veneault-Fourrey C."/>
            <person name="LaButti K."/>
            <person name="Lindquist E.A."/>
            <person name="Lipzen A."/>
            <person name="Lundell T."/>
            <person name="Morin E."/>
            <person name="Murat C."/>
            <person name="Riley R."/>
            <person name="Ohm R."/>
            <person name="Sun H."/>
            <person name="Tunlid A."/>
            <person name="Henrissat B."/>
            <person name="Grigoriev I.V."/>
            <person name="Hibbett D.S."/>
            <person name="Martin F."/>
        </authorList>
    </citation>
    <scope>NUCLEOTIDE SEQUENCE [LARGE SCALE GENOMIC DNA]</scope>
    <source>
        <strain evidence="2">F 1598</strain>
    </source>
</reference>
<dbReference type="STRING" id="765440.A0A0C3EZW9"/>
<dbReference type="InParanoid" id="A0A0C3EZW9"/>
<accession>A0A0C3EZW9</accession>